<protein>
    <recommendedName>
        <fullName evidence="3">Sulfotransferase family protein</fullName>
    </recommendedName>
</protein>
<evidence type="ECO:0000313" key="1">
    <source>
        <dbReference type="EMBL" id="OJI94836.1"/>
    </source>
</evidence>
<evidence type="ECO:0008006" key="3">
    <source>
        <dbReference type="Google" id="ProtNLM"/>
    </source>
</evidence>
<reference evidence="1 2" key="1">
    <citation type="submission" date="2016-10" db="EMBL/GenBank/DDBJ databases">
        <title>Genome sequence of Planktotalea frisia SH6-1.</title>
        <authorList>
            <person name="Poehlein A."/>
            <person name="Bakenhus I."/>
            <person name="Voget S."/>
            <person name="Brinkhoff T."/>
            <person name="Simon M."/>
        </authorList>
    </citation>
    <scope>NUCLEOTIDE SEQUENCE [LARGE SCALE GENOMIC DNA]</scope>
    <source>
        <strain evidence="1 2">SH6-1</strain>
    </source>
</reference>
<proteinExistence type="predicted"/>
<comment type="caution">
    <text evidence="1">The sequence shown here is derived from an EMBL/GenBank/DDBJ whole genome shotgun (WGS) entry which is preliminary data.</text>
</comment>
<dbReference type="AlphaFoldDB" id="A0A1L9P005"/>
<sequence length="66" mass="7379">MIISKSRNYVFVHIPKTGGTALTLALEDRAAADDIIIGDTPKAKRRKKRLEAFEVVLLIRTGLWLS</sequence>
<organism evidence="1 2">
    <name type="scientific">Planktotalea frisia</name>
    <dbReference type="NCBI Taxonomy" id="696762"/>
    <lineage>
        <taxon>Bacteria</taxon>
        <taxon>Pseudomonadati</taxon>
        <taxon>Pseudomonadota</taxon>
        <taxon>Alphaproteobacteria</taxon>
        <taxon>Rhodobacterales</taxon>
        <taxon>Paracoccaceae</taxon>
        <taxon>Planktotalea</taxon>
    </lineage>
</organism>
<name>A0A1L9P005_9RHOB</name>
<keyword evidence="2" id="KW-1185">Reference proteome</keyword>
<accession>A0A1L9P005</accession>
<dbReference type="Proteomes" id="UP000184514">
    <property type="component" value="Unassembled WGS sequence"/>
</dbReference>
<gene>
    <name evidence="1" type="ORF">PFRI_09240</name>
</gene>
<dbReference type="STRING" id="696762.PFRI_09240"/>
<evidence type="ECO:0000313" key="2">
    <source>
        <dbReference type="Proteomes" id="UP000184514"/>
    </source>
</evidence>
<dbReference type="EMBL" id="MLCB01000080">
    <property type="protein sequence ID" value="OJI94836.1"/>
    <property type="molecule type" value="Genomic_DNA"/>
</dbReference>